<keyword evidence="2" id="KW-1185">Reference proteome</keyword>
<accession>A0ACC1TS12</accession>
<name>A0ACC1TS12_9AGAR</name>
<comment type="caution">
    <text evidence="1">The sequence shown here is derived from an EMBL/GenBank/DDBJ whole genome shotgun (WGS) entry which is preliminary data.</text>
</comment>
<proteinExistence type="predicted"/>
<evidence type="ECO:0000313" key="2">
    <source>
        <dbReference type="Proteomes" id="UP001163835"/>
    </source>
</evidence>
<organism evidence="1 2">
    <name type="scientific">Lentinula aff. lateritia</name>
    <dbReference type="NCBI Taxonomy" id="2804960"/>
    <lineage>
        <taxon>Eukaryota</taxon>
        <taxon>Fungi</taxon>
        <taxon>Dikarya</taxon>
        <taxon>Basidiomycota</taxon>
        <taxon>Agaricomycotina</taxon>
        <taxon>Agaricomycetes</taxon>
        <taxon>Agaricomycetidae</taxon>
        <taxon>Agaricales</taxon>
        <taxon>Marasmiineae</taxon>
        <taxon>Omphalotaceae</taxon>
        <taxon>Lentinula</taxon>
    </lineage>
</organism>
<protein>
    <submittedName>
        <fullName evidence="1">Uncharacterized protein</fullName>
    </submittedName>
</protein>
<evidence type="ECO:0000313" key="1">
    <source>
        <dbReference type="EMBL" id="KAJ3807397.1"/>
    </source>
</evidence>
<reference evidence="1" key="1">
    <citation type="submission" date="2022-09" db="EMBL/GenBank/DDBJ databases">
        <title>A Global Phylogenomic Analysis of the Shiitake Genus Lentinula.</title>
        <authorList>
            <consortium name="DOE Joint Genome Institute"/>
            <person name="Sierra-Patev S."/>
            <person name="Min B."/>
            <person name="Naranjo-Ortiz M."/>
            <person name="Looney B."/>
            <person name="Konkel Z."/>
            <person name="Slot J.C."/>
            <person name="Sakamoto Y."/>
            <person name="Steenwyk J.L."/>
            <person name="Rokas A."/>
            <person name="Carro J."/>
            <person name="Camarero S."/>
            <person name="Ferreira P."/>
            <person name="Molpeceres G."/>
            <person name="Ruiz-Duenas F.J."/>
            <person name="Serrano A."/>
            <person name="Henrissat B."/>
            <person name="Drula E."/>
            <person name="Hughes K.W."/>
            <person name="Mata J.L."/>
            <person name="Ishikawa N.K."/>
            <person name="Vargas-Isla R."/>
            <person name="Ushijima S."/>
            <person name="Smith C.A."/>
            <person name="Ahrendt S."/>
            <person name="Andreopoulos W."/>
            <person name="He G."/>
            <person name="Labutti K."/>
            <person name="Lipzen A."/>
            <person name="Ng V."/>
            <person name="Riley R."/>
            <person name="Sandor L."/>
            <person name="Barry K."/>
            <person name="Martinez A.T."/>
            <person name="Xiao Y."/>
            <person name="Gibbons J.G."/>
            <person name="Terashima K."/>
            <person name="Grigoriev I.V."/>
            <person name="Hibbett D.S."/>
        </authorList>
    </citation>
    <scope>NUCLEOTIDE SEQUENCE</scope>
    <source>
        <strain evidence="1">TMI1499</strain>
    </source>
</reference>
<dbReference type="Proteomes" id="UP001163835">
    <property type="component" value="Unassembled WGS sequence"/>
</dbReference>
<dbReference type="EMBL" id="MU795310">
    <property type="protein sequence ID" value="KAJ3807397.1"/>
    <property type="molecule type" value="Genomic_DNA"/>
</dbReference>
<gene>
    <name evidence="1" type="ORF">F5876DRAFT_79751</name>
</gene>
<sequence>MQETGKKMNPGQAWVDALRRGGKHSPRRSYSPPSLRYPNTSSPPLSPEQFTQKDGPNCAPHFEGDFFGNDYGPEDLPGFGDGSGDTNNIQGTTGQEDEDDTDHDGDDSQTELEETWEAPRKSVTVDGNGDKDDHMDIDSAVQPKSSFLRSLPAHHDDAHVTVFGGKAGTPIPGSDSAQVSYNSSDGFLHYESQIPGIEANRWAPFTSHVDWEIAQWAKMCGPSSTAFSELLEIKGVCEALGLSYRSKVVIAGEAFDLYKRDILECICALYGSPEHVQYLYVAPERHYSDADKTCRLYHDLYTSKWWWATQTALEAETPGATIIPVISSSDKTQVTLFQNKTAYPVYLTIGNLPKEIRRKPSHQGQILLAYFPTSKLAHITNKAQRLTPLKEAGIHGIDMRSGDGVKRRCHPILAAYVGDYPEQILVTCAYSGDCPVCMSTKEDLGEFPCTSPFRDPEKSVAATKLIGTNGWVHSCLDANIKPVQHPFWEDLPFTDIFRSITPDILHQMYQGVMKHLIGWITSICGANEIDARIRRLHPNHSIRQFHKGISTLSQVLQTFHDHKQVFIDLNVRQHFNIPKVHFMCHYVRAIKLFGTCDSYNTETTEQLHIDFAKDAYRASNRKDEYTQMTKWLERQEKIHYHSHYLAWRRTKLTSTTSTSFLSVPPLGLRYDFPGAMRTLQDL</sequence>